<dbReference type="OrthoDB" id="9803111at2"/>
<protein>
    <submittedName>
        <fullName evidence="1">Uncharacterized protein</fullName>
    </submittedName>
</protein>
<evidence type="ECO:0000313" key="2">
    <source>
        <dbReference type="Proteomes" id="UP000184050"/>
    </source>
</evidence>
<organism evidence="1 2">
    <name type="scientific">Tangfeifania diversioriginum</name>
    <dbReference type="NCBI Taxonomy" id="1168035"/>
    <lineage>
        <taxon>Bacteria</taxon>
        <taxon>Pseudomonadati</taxon>
        <taxon>Bacteroidota</taxon>
        <taxon>Bacteroidia</taxon>
        <taxon>Marinilabiliales</taxon>
        <taxon>Prolixibacteraceae</taxon>
        <taxon>Tangfeifania</taxon>
    </lineage>
</organism>
<gene>
    <name evidence="1" type="ORF">SAMN05444280_1723</name>
</gene>
<reference evidence="1 2" key="1">
    <citation type="submission" date="2016-11" db="EMBL/GenBank/DDBJ databases">
        <authorList>
            <person name="Jaros S."/>
            <person name="Januszkiewicz K."/>
            <person name="Wedrychowicz H."/>
        </authorList>
    </citation>
    <scope>NUCLEOTIDE SEQUENCE [LARGE SCALE GENOMIC DNA]</scope>
    <source>
        <strain evidence="1 2">DSM 27063</strain>
    </source>
</reference>
<evidence type="ECO:0000313" key="1">
    <source>
        <dbReference type="EMBL" id="SHK11148.1"/>
    </source>
</evidence>
<dbReference type="EMBL" id="FQZE01000072">
    <property type="protein sequence ID" value="SHK11148.1"/>
    <property type="molecule type" value="Genomic_DNA"/>
</dbReference>
<name>A0A1M6PTB1_9BACT</name>
<dbReference type="STRING" id="1168035.SAMN05444280_1723"/>
<dbReference type="Proteomes" id="UP000184050">
    <property type="component" value="Unassembled WGS sequence"/>
</dbReference>
<accession>A0A1M6PTB1</accession>
<dbReference type="AlphaFoldDB" id="A0A1M6PTB1"/>
<proteinExistence type="predicted"/>
<keyword evidence="2" id="KW-1185">Reference proteome</keyword>
<dbReference type="RefSeq" id="WP_073174181.1">
    <property type="nucleotide sequence ID" value="NZ_FQZE01000072.1"/>
</dbReference>
<sequence>MNILNLIGRDKEPFSEDIGSHEKELSEFIVFSKQSTDCHIVVPSGQICANGERGLLDVIVIK</sequence>